<proteinExistence type="predicted"/>
<feature type="region of interest" description="Disordered" evidence="1">
    <location>
        <begin position="67"/>
        <end position="94"/>
    </location>
</feature>
<dbReference type="Proteomes" id="UP000283530">
    <property type="component" value="Unassembled WGS sequence"/>
</dbReference>
<keyword evidence="3" id="KW-1185">Reference proteome</keyword>
<comment type="caution">
    <text evidence="2">The sequence shown here is derived from an EMBL/GenBank/DDBJ whole genome shotgun (WGS) entry which is preliminary data.</text>
</comment>
<organism evidence="2 3">
    <name type="scientific">Cinnamomum micranthum f. kanehirae</name>
    <dbReference type="NCBI Taxonomy" id="337451"/>
    <lineage>
        <taxon>Eukaryota</taxon>
        <taxon>Viridiplantae</taxon>
        <taxon>Streptophyta</taxon>
        <taxon>Embryophyta</taxon>
        <taxon>Tracheophyta</taxon>
        <taxon>Spermatophyta</taxon>
        <taxon>Magnoliopsida</taxon>
        <taxon>Magnoliidae</taxon>
        <taxon>Laurales</taxon>
        <taxon>Lauraceae</taxon>
        <taxon>Cinnamomum</taxon>
    </lineage>
</organism>
<protein>
    <submittedName>
        <fullName evidence="2">Uncharacterized protein</fullName>
    </submittedName>
</protein>
<name>A0A3S3MQL7_9MAGN</name>
<evidence type="ECO:0000256" key="1">
    <source>
        <dbReference type="SAM" id="MobiDB-lite"/>
    </source>
</evidence>
<dbReference type="EMBL" id="QPKB01000006">
    <property type="protein sequence ID" value="RWR87933.1"/>
    <property type="molecule type" value="Genomic_DNA"/>
</dbReference>
<evidence type="ECO:0000313" key="2">
    <source>
        <dbReference type="EMBL" id="RWR87933.1"/>
    </source>
</evidence>
<sequence length="94" mass="10795">MISEGKWCRLIWSYFRKQTKNWDSLILGVAIAEKEKANVSYSYYRENRGIKSLLVWVPEVDCRNQKRRPETGEISAAAAAPLLSGKERPAPLRV</sequence>
<dbReference type="AlphaFoldDB" id="A0A3S3MQL7"/>
<reference evidence="2 3" key="1">
    <citation type="journal article" date="2019" name="Nat. Plants">
        <title>Stout camphor tree genome fills gaps in understanding of flowering plant genome evolution.</title>
        <authorList>
            <person name="Chaw S.M."/>
            <person name="Liu Y.C."/>
            <person name="Wu Y.W."/>
            <person name="Wang H.Y."/>
            <person name="Lin C.I."/>
            <person name="Wu C.S."/>
            <person name="Ke H.M."/>
            <person name="Chang L.Y."/>
            <person name="Hsu C.Y."/>
            <person name="Yang H.T."/>
            <person name="Sudianto E."/>
            <person name="Hsu M.H."/>
            <person name="Wu K.P."/>
            <person name="Wang L.N."/>
            <person name="Leebens-Mack J.H."/>
            <person name="Tsai I.J."/>
        </authorList>
    </citation>
    <scope>NUCLEOTIDE SEQUENCE [LARGE SCALE GENOMIC DNA]</scope>
    <source>
        <strain evidence="3">cv. Chaw 1501</strain>
        <tissue evidence="2">Young leaves</tissue>
    </source>
</reference>
<evidence type="ECO:0000313" key="3">
    <source>
        <dbReference type="Proteomes" id="UP000283530"/>
    </source>
</evidence>
<accession>A0A3S3MQL7</accession>
<gene>
    <name evidence="2" type="ORF">CKAN_01689700</name>
</gene>
<feature type="compositionally biased region" description="Basic and acidic residues" evidence="1">
    <location>
        <begin position="85"/>
        <end position="94"/>
    </location>
</feature>